<feature type="transmembrane region" description="Helical" evidence="2">
    <location>
        <begin position="211"/>
        <end position="232"/>
    </location>
</feature>
<proteinExistence type="predicted"/>
<dbReference type="Pfam" id="PF02405">
    <property type="entry name" value="MlaE"/>
    <property type="match status" value="1"/>
</dbReference>
<organism evidence="3 4">
    <name type="scientific">Haloechinothrix salitolerans</name>
    <dbReference type="NCBI Taxonomy" id="926830"/>
    <lineage>
        <taxon>Bacteria</taxon>
        <taxon>Bacillati</taxon>
        <taxon>Actinomycetota</taxon>
        <taxon>Actinomycetes</taxon>
        <taxon>Pseudonocardiales</taxon>
        <taxon>Pseudonocardiaceae</taxon>
        <taxon>Haloechinothrix</taxon>
    </lineage>
</organism>
<dbReference type="Proteomes" id="UP001596337">
    <property type="component" value="Unassembled WGS sequence"/>
</dbReference>
<feature type="transmembrane region" description="Helical" evidence="2">
    <location>
        <begin position="183"/>
        <end position="204"/>
    </location>
</feature>
<feature type="region of interest" description="Disordered" evidence="1">
    <location>
        <begin position="1"/>
        <end position="22"/>
    </location>
</feature>
<feature type="transmembrane region" description="Helical" evidence="2">
    <location>
        <begin position="252"/>
        <end position="270"/>
    </location>
</feature>
<dbReference type="InterPro" id="IPR030802">
    <property type="entry name" value="Permease_MalE"/>
</dbReference>
<dbReference type="PANTHER" id="PTHR30188:SF13">
    <property type="entry name" value="CONSERVED HYPOTHETICAL INTEGRAL MEMBRANE PROTEIN YRBE3B"/>
    <property type="match status" value="1"/>
</dbReference>
<protein>
    <submittedName>
        <fullName evidence="3">ABC transporter permease</fullName>
    </submittedName>
</protein>
<evidence type="ECO:0000256" key="2">
    <source>
        <dbReference type="SAM" id="Phobius"/>
    </source>
</evidence>
<evidence type="ECO:0000313" key="3">
    <source>
        <dbReference type="EMBL" id="MFC6869097.1"/>
    </source>
</evidence>
<keyword evidence="4" id="KW-1185">Reference proteome</keyword>
<sequence>MTLPAQDVPGARRRAPVAASPGPFSSAVRNTGTVLEFCVEVLRELPIAVRLYPSEIFRHAGILIRQNSMVVLAMVFVFGAVLGLTAHYLFIAIGIDSYIAAVNAVGSMRGILQVAFGWIIAAKVGCGIVAEVGAMRISEEIDAMEVMGVRSVPYLIGTRFIAGAMVMPLLWLVSFGVNCFAGYLFNALLLDTVSEGAFVYFLFLFQNTYDLIVSTIWATVLALLIMLVSGYYGYTARGGPVGVGRNTAQSMLVNLVLVSFTAMMLVQLFYGNDPNAPIGN</sequence>
<reference evidence="4" key="1">
    <citation type="journal article" date="2019" name="Int. J. Syst. Evol. Microbiol.">
        <title>The Global Catalogue of Microorganisms (GCM) 10K type strain sequencing project: providing services to taxonomists for standard genome sequencing and annotation.</title>
        <authorList>
            <consortium name="The Broad Institute Genomics Platform"/>
            <consortium name="The Broad Institute Genome Sequencing Center for Infectious Disease"/>
            <person name="Wu L."/>
            <person name="Ma J."/>
        </authorList>
    </citation>
    <scope>NUCLEOTIDE SEQUENCE [LARGE SCALE GENOMIC DNA]</scope>
    <source>
        <strain evidence="4">KCTC 32255</strain>
    </source>
</reference>
<accession>A0ABW2C1B0</accession>
<evidence type="ECO:0000313" key="4">
    <source>
        <dbReference type="Proteomes" id="UP001596337"/>
    </source>
</evidence>
<feature type="transmembrane region" description="Helical" evidence="2">
    <location>
        <begin position="154"/>
        <end position="177"/>
    </location>
</feature>
<feature type="transmembrane region" description="Helical" evidence="2">
    <location>
        <begin position="115"/>
        <end position="134"/>
    </location>
</feature>
<evidence type="ECO:0000256" key="1">
    <source>
        <dbReference type="SAM" id="MobiDB-lite"/>
    </source>
</evidence>
<feature type="transmembrane region" description="Helical" evidence="2">
    <location>
        <begin position="70"/>
        <end position="95"/>
    </location>
</feature>
<comment type="caution">
    <text evidence="3">The sequence shown here is derived from an EMBL/GenBank/DDBJ whole genome shotgun (WGS) entry which is preliminary data.</text>
</comment>
<dbReference type="RefSeq" id="WP_345393528.1">
    <property type="nucleotide sequence ID" value="NZ_BAABLA010000019.1"/>
</dbReference>
<gene>
    <name evidence="3" type="ORF">ACFQGD_18285</name>
</gene>
<keyword evidence="2" id="KW-1133">Transmembrane helix</keyword>
<keyword evidence="2" id="KW-0812">Transmembrane</keyword>
<dbReference type="PANTHER" id="PTHR30188">
    <property type="entry name" value="ABC TRANSPORTER PERMEASE PROTEIN-RELATED"/>
    <property type="match status" value="1"/>
</dbReference>
<name>A0ABW2C1B0_9PSEU</name>
<dbReference type="EMBL" id="JBHSXX010000001">
    <property type="protein sequence ID" value="MFC6869097.1"/>
    <property type="molecule type" value="Genomic_DNA"/>
</dbReference>
<keyword evidence="2" id="KW-0472">Membrane</keyword>